<gene>
    <name evidence="1" type="ORF">N5A56_001470</name>
</gene>
<proteinExistence type="predicted"/>
<dbReference type="EMBL" id="JAOSLC020000002">
    <property type="protein sequence ID" value="MDD7913187.1"/>
    <property type="molecule type" value="Genomic_DNA"/>
</dbReference>
<reference evidence="1" key="1">
    <citation type="submission" date="2023-02" db="EMBL/GenBank/DDBJ databases">
        <title>Polaribacter ponticola sp. nov., isolated from seawater.</title>
        <authorList>
            <person name="Baek J.H."/>
            <person name="Kim J.M."/>
            <person name="Choi D.G."/>
            <person name="Jeon C.O."/>
        </authorList>
    </citation>
    <scope>NUCLEOTIDE SEQUENCE</scope>
    <source>
        <strain evidence="1">MSW5</strain>
    </source>
</reference>
<comment type="caution">
    <text evidence="1">The sequence shown here is derived from an EMBL/GenBank/DDBJ whole genome shotgun (WGS) entry which is preliminary data.</text>
</comment>
<dbReference type="RefSeq" id="WP_265724095.1">
    <property type="nucleotide sequence ID" value="NZ_JAOSLC020000002.1"/>
</dbReference>
<evidence type="ECO:0000313" key="1">
    <source>
        <dbReference type="EMBL" id="MDD7913187.1"/>
    </source>
</evidence>
<keyword evidence="2" id="KW-1185">Reference proteome</keyword>
<protein>
    <recommendedName>
        <fullName evidence="3">Helicase/UvrB N-terminal domain-containing protein</fullName>
    </recommendedName>
</protein>
<sequence>MKVEIIDELMGTGKTYRAILKMNECVKSGKKFVYITPFLEEVQRIKDSLPENSVSIPLDPDENIHYNIHSGLIRKDGSIDLNSKDKFVKLNKRGQFLKFISLGQNVIATHKLFMLLKEEDSSYLKDYILILDEAVNPLKLNYLGEKDIELLVSQNHILIEEKTKRVRFINDDYKGRFDDIKKLCRSNTVYHLDKNNLVWVFPIKIFKAFKEVQILTYLFKGTLLCAYLKLHNISFNIKDSYTLNQLTEIKRALNIYLGVANESKNSMNTYSVTYCTNISRKSSKQISDRTSYIFRKKFKTKSKENAYTTFKVSETKLSGGSYSKGFIPVNSRATNKYSNIKSMAYLASRYNHPQNVNFFRQRGIELNEELFALGELVQWIWRGCIRKKENMNLYIPSYKMRQLLIRWLNGEFLCINKVGKKTA</sequence>
<dbReference type="Proteomes" id="UP001151478">
    <property type="component" value="Unassembled WGS sequence"/>
</dbReference>
<name>A0ABT5S759_9FLAO</name>
<evidence type="ECO:0008006" key="3">
    <source>
        <dbReference type="Google" id="ProtNLM"/>
    </source>
</evidence>
<organism evidence="1 2">
    <name type="scientific">Polaribacter ponticola</name>
    <dbReference type="NCBI Taxonomy" id="2978475"/>
    <lineage>
        <taxon>Bacteria</taxon>
        <taxon>Pseudomonadati</taxon>
        <taxon>Bacteroidota</taxon>
        <taxon>Flavobacteriia</taxon>
        <taxon>Flavobacteriales</taxon>
        <taxon>Flavobacteriaceae</taxon>
    </lineage>
</organism>
<accession>A0ABT5S759</accession>
<evidence type="ECO:0000313" key="2">
    <source>
        <dbReference type="Proteomes" id="UP001151478"/>
    </source>
</evidence>